<dbReference type="EMBL" id="SUME01000003">
    <property type="protein sequence ID" value="TJZ61304.1"/>
    <property type="molecule type" value="Genomic_DNA"/>
</dbReference>
<name>A0A4U0PEZ1_9SPHI</name>
<comment type="caution">
    <text evidence="9">The sequence shown here is derived from an EMBL/GenBank/DDBJ whole genome shotgun (WGS) entry which is preliminary data.</text>
</comment>
<keyword evidence="6 8" id="KW-0811">Translocation</keyword>
<comment type="similarity">
    <text evidence="8">Belongs to the SecE/SEC61-gamma family.</text>
</comment>
<dbReference type="InterPro" id="IPR038379">
    <property type="entry name" value="SecE_sf"/>
</dbReference>
<dbReference type="GO" id="GO:0008320">
    <property type="term" value="F:protein transmembrane transporter activity"/>
    <property type="evidence" value="ECO:0007669"/>
    <property type="project" value="UniProtKB-UniRule"/>
</dbReference>
<evidence type="ECO:0000256" key="2">
    <source>
        <dbReference type="ARBA" id="ARBA00022448"/>
    </source>
</evidence>
<keyword evidence="8" id="KW-1003">Cell membrane</keyword>
<evidence type="ECO:0000313" key="10">
    <source>
        <dbReference type="Proteomes" id="UP000306808"/>
    </source>
</evidence>
<gene>
    <name evidence="8 9" type="primary">secE</name>
    <name evidence="9" type="ORF">FAZ15_08910</name>
</gene>
<comment type="subunit">
    <text evidence="8">Component of the Sec protein translocase complex. Heterotrimer consisting of SecY, SecE and SecG subunits. The heterotrimers can form oligomers, although 1 heterotrimer is thought to be able to translocate proteins. Interacts with the ribosome. Interacts with SecDF, and other proteins may be involved. Interacts with SecA.</text>
</comment>
<evidence type="ECO:0000256" key="1">
    <source>
        <dbReference type="ARBA" id="ARBA00004370"/>
    </source>
</evidence>
<evidence type="ECO:0000256" key="8">
    <source>
        <dbReference type="HAMAP-Rule" id="MF_00422"/>
    </source>
</evidence>
<keyword evidence="10" id="KW-1185">Reference proteome</keyword>
<dbReference type="InterPro" id="IPR005807">
    <property type="entry name" value="SecE_bac"/>
</dbReference>
<keyword evidence="5 8" id="KW-1133">Transmembrane helix</keyword>
<keyword evidence="4 8" id="KW-0653">Protein transport</keyword>
<keyword evidence="2 8" id="KW-0813">Transport</keyword>
<keyword evidence="7 8" id="KW-0472">Membrane</keyword>
<dbReference type="Gene3D" id="1.20.5.1030">
    <property type="entry name" value="Preprotein translocase secy subunit"/>
    <property type="match status" value="1"/>
</dbReference>
<sequence>MAKVLDFFKDSYVEITEKVTWPTWSQLQNHAVVVLVASVLIALIIFVMDKASSNVLEVLYGTAS</sequence>
<feature type="transmembrane region" description="Helical" evidence="8">
    <location>
        <begin position="30"/>
        <end position="48"/>
    </location>
</feature>
<evidence type="ECO:0000256" key="7">
    <source>
        <dbReference type="ARBA" id="ARBA00023136"/>
    </source>
</evidence>
<evidence type="ECO:0000313" key="9">
    <source>
        <dbReference type="EMBL" id="TJZ61304.1"/>
    </source>
</evidence>
<dbReference type="GO" id="GO:0006605">
    <property type="term" value="P:protein targeting"/>
    <property type="evidence" value="ECO:0007669"/>
    <property type="project" value="UniProtKB-UniRule"/>
</dbReference>
<proteinExistence type="inferred from homology"/>
<comment type="function">
    <text evidence="8">Essential subunit of the Sec protein translocation channel SecYEG. Clamps together the 2 halves of SecY. May contact the channel plug during translocation.</text>
</comment>
<keyword evidence="3 8" id="KW-0812">Transmembrane</keyword>
<evidence type="ECO:0000256" key="3">
    <source>
        <dbReference type="ARBA" id="ARBA00022692"/>
    </source>
</evidence>
<dbReference type="Proteomes" id="UP000306808">
    <property type="component" value="Unassembled WGS sequence"/>
</dbReference>
<accession>A0A4U0PEZ1</accession>
<dbReference type="InterPro" id="IPR001901">
    <property type="entry name" value="Translocase_SecE/Sec61-g"/>
</dbReference>
<evidence type="ECO:0000256" key="5">
    <source>
        <dbReference type="ARBA" id="ARBA00022989"/>
    </source>
</evidence>
<reference evidence="9 10" key="1">
    <citation type="submission" date="2019-04" db="EMBL/GenBank/DDBJ databases">
        <title>Sphingobacterium olei sp. nov., isolated from oil-contaminated soil.</title>
        <authorList>
            <person name="Liu B."/>
        </authorList>
    </citation>
    <scope>NUCLEOTIDE SEQUENCE [LARGE SCALE GENOMIC DNA]</scope>
    <source>
        <strain evidence="9 10">HAL-9</strain>
    </source>
</reference>
<dbReference type="GO" id="GO:0009306">
    <property type="term" value="P:protein secretion"/>
    <property type="evidence" value="ECO:0007669"/>
    <property type="project" value="UniProtKB-UniRule"/>
</dbReference>
<organism evidence="9 10">
    <name type="scientific">Sphingobacterium olei</name>
    <dbReference type="NCBI Taxonomy" id="2571155"/>
    <lineage>
        <taxon>Bacteria</taxon>
        <taxon>Pseudomonadati</taxon>
        <taxon>Bacteroidota</taxon>
        <taxon>Sphingobacteriia</taxon>
        <taxon>Sphingobacteriales</taxon>
        <taxon>Sphingobacteriaceae</taxon>
        <taxon>Sphingobacterium</taxon>
    </lineage>
</organism>
<evidence type="ECO:0000256" key="4">
    <source>
        <dbReference type="ARBA" id="ARBA00022927"/>
    </source>
</evidence>
<dbReference type="HAMAP" id="MF_00422">
    <property type="entry name" value="SecE"/>
    <property type="match status" value="1"/>
</dbReference>
<protein>
    <recommendedName>
        <fullName evidence="8">Protein translocase subunit SecE</fullName>
    </recommendedName>
</protein>
<dbReference type="GO" id="GO:0043952">
    <property type="term" value="P:protein transport by the Sec complex"/>
    <property type="evidence" value="ECO:0007669"/>
    <property type="project" value="UniProtKB-UniRule"/>
</dbReference>
<dbReference type="Pfam" id="PF00584">
    <property type="entry name" value="SecE"/>
    <property type="match status" value="1"/>
</dbReference>
<dbReference type="NCBIfam" id="TIGR00964">
    <property type="entry name" value="secE_bact"/>
    <property type="match status" value="1"/>
</dbReference>
<dbReference type="AlphaFoldDB" id="A0A4U0PEZ1"/>
<evidence type="ECO:0000256" key="6">
    <source>
        <dbReference type="ARBA" id="ARBA00023010"/>
    </source>
</evidence>
<dbReference type="GO" id="GO:0005886">
    <property type="term" value="C:plasma membrane"/>
    <property type="evidence" value="ECO:0007669"/>
    <property type="project" value="UniProtKB-SubCell"/>
</dbReference>
<dbReference type="GO" id="GO:0065002">
    <property type="term" value="P:intracellular protein transmembrane transport"/>
    <property type="evidence" value="ECO:0007669"/>
    <property type="project" value="UniProtKB-UniRule"/>
</dbReference>
<comment type="subcellular location">
    <subcellularLocation>
        <location evidence="8">Cell membrane</location>
        <topology evidence="8">Single-pass membrane protein</topology>
    </subcellularLocation>
    <subcellularLocation>
        <location evidence="1">Membrane</location>
    </subcellularLocation>
</comment>
<dbReference type="OrthoDB" id="9810735at2"/>
<dbReference type="RefSeq" id="WP_136900959.1">
    <property type="nucleotide sequence ID" value="NZ_SUME01000003.1"/>
</dbReference>